<dbReference type="InterPro" id="IPR003594">
    <property type="entry name" value="HATPase_dom"/>
</dbReference>
<evidence type="ECO:0000256" key="4">
    <source>
        <dbReference type="SAM" id="MobiDB-lite"/>
    </source>
</evidence>
<comment type="caution">
    <text evidence="6">The sequence shown here is derived from an EMBL/GenBank/DDBJ whole genome shotgun (WGS) entry which is preliminary data.</text>
</comment>
<feature type="compositionally biased region" description="Basic and acidic residues" evidence="4">
    <location>
        <begin position="146"/>
        <end position="158"/>
    </location>
</feature>
<accession>A0A100JJ20</accession>
<keyword evidence="1 6" id="KW-0808">Transferase</keyword>
<evidence type="ECO:0000256" key="1">
    <source>
        <dbReference type="ARBA" id="ARBA00022679"/>
    </source>
</evidence>
<feature type="region of interest" description="Disordered" evidence="4">
    <location>
        <begin position="140"/>
        <end position="212"/>
    </location>
</feature>
<reference evidence="7" key="1">
    <citation type="submission" date="2015-11" db="EMBL/GenBank/DDBJ databases">
        <authorList>
            <consortium name="Cross-ministerial Strategic Innovation Promotion Program (SIP) consortium"/>
            <person name="Tomihama T."/>
            <person name="Ikenaga M."/>
            <person name="Sakai M."/>
            <person name="Okubo T."/>
            <person name="Ikeda S."/>
        </authorList>
    </citation>
    <scope>NUCLEOTIDE SEQUENCE [LARGE SCALE GENOMIC DNA]</scope>
    <source>
        <strain evidence="7">S58</strain>
    </source>
</reference>
<sequence length="212" mass="22248">MLSVPRGGPIGPGPLFLLRRAHCRGSCRTGRCLLPRAELGSAVFGLRSREGVAGAGLRARAVRAVGEAAQVLGFAPSLRLEGLLDTEVSKEPADHVVAVLSESLTNVARHAHASRVDVVLEADASHLCLTVSDNGVGIPAGGRRSGLRDMADRAREAGVELETSGPPGGGTTLVWRVPRVPSSHDRRRRRCSRHQGPTRHAEQCGSGRGGTS</sequence>
<gene>
    <name evidence="6" type="primary">liaS_2</name>
    <name evidence="6" type="ORF">SsS58_00760</name>
</gene>
<dbReference type="EC" id="2.7.13.3" evidence="6"/>
<evidence type="ECO:0000256" key="2">
    <source>
        <dbReference type="ARBA" id="ARBA00022777"/>
    </source>
</evidence>
<dbReference type="CDD" id="cd16917">
    <property type="entry name" value="HATPase_UhpB-NarQ-NarX-like"/>
    <property type="match status" value="1"/>
</dbReference>
<dbReference type="SUPFAM" id="SSF55874">
    <property type="entry name" value="ATPase domain of HSP90 chaperone/DNA topoisomerase II/histidine kinase"/>
    <property type="match status" value="1"/>
</dbReference>
<protein>
    <submittedName>
        <fullName evidence="6">Sensor histidine kinase LiaS</fullName>
        <ecNumber evidence="6">2.7.13.3</ecNumber>
    </submittedName>
</protein>
<reference evidence="6 7" key="2">
    <citation type="journal article" date="2016" name="Genome Announc.">
        <title>Draft Genome Sequences of Streptomyces scabiei S58, Streptomyces turgidiscabies T45, and Streptomyces acidiscabies a10, the Pathogens of Potato Common Scab, Isolated in Japan.</title>
        <authorList>
            <person name="Tomihama T."/>
            <person name="Nishi Y."/>
            <person name="Sakai M."/>
            <person name="Ikenaga M."/>
            <person name="Okubo T."/>
            <person name="Ikeda S."/>
        </authorList>
    </citation>
    <scope>NUCLEOTIDE SEQUENCE [LARGE SCALE GENOMIC DNA]</scope>
    <source>
        <strain evidence="6 7">S58</strain>
    </source>
</reference>
<organism evidence="6 7">
    <name type="scientific">Streptomyces scabiei</name>
    <dbReference type="NCBI Taxonomy" id="1930"/>
    <lineage>
        <taxon>Bacteria</taxon>
        <taxon>Bacillati</taxon>
        <taxon>Actinomycetota</taxon>
        <taxon>Actinomycetes</taxon>
        <taxon>Kitasatosporales</taxon>
        <taxon>Streptomycetaceae</taxon>
        <taxon>Streptomyces</taxon>
    </lineage>
</organism>
<evidence type="ECO:0000313" key="6">
    <source>
        <dbReference type="EMBL" id="GAQ60420.1"/>
    </source>
</evidence>
<evidence type="ECO:0000259" key="5">
    <source>
        <dbReference type="SMART" id="SM00387"/>
    </source>
</evidence>
<dbReference type="EMBL" id="BCMM01000002">
    <property type="protein sequence ID" value="GAQ60420.1"/>
    <property type="molecule type" value="Genomic_DNA"/>
</dbReference>
<dbReference type="GO" id="GO:0004673">
    <property type="term" value="F:protein histidine kinase activity"/>
    <property type="evidence" value="ECO:0007669"/>
    <property type="project" value="UniProtKB-EC"/>
</dbReference>
<dbReference type="SMART" id="SM00387">
    <property type="entry name" value="HATPase_c"/>
    <property type="match status" value="1"/>
</dbReference>
<feature type="compositionally biased region" description="Basic residues" evidence="4">
    <location>
        <begin position="185"/>
        <end position="197"/>
    </location>
</feature>
<name>A0A100JJ20_STRSC</name>
<feature type="domain" description="Histidine kinase/HSP90-like ATPase" evidence="5">
    <location>
        <begin position="91"/>
        <end position="181"/>
    </location>
</feature>
<dbReference type="InterPro" id="IPR050482">
    <property type="entry name" value="Sensor_HK_TwoCompSys"/>
</dbReference>
<keyword evidence="2 6" id="KW-0418">Kinase</keyword>
<proteinExistence type="predicted"/>
<evidence type="ECO:0000256" key="3">
    <source>
        <dbReference type="ARBA" id="ARBA00023012"/>
    </source>
</evidence>
<reference evidence="7" key="3">
    <citation type="submission" date="2016-02" db="EMBL/GenBank/DDBJ databases">
        <title>Draft genome of pathogenic Streptomyces sp. in Japan.</title>
        <authorList>
            <person name="Tomihama T."/>
            <person name="Ikenaga M."/>
            <person name="Sakai M."/>
            <person name="Okubo T."/>
            <person name="Ikeda S."/>
        </authorList>
    </citation>
    <scope>NUCLEOTIDE SEQUENCE [LARGE SCALE GENOMIC DNA]</scope>
    <source>
        <strain evidence="7">S58</strain>
    </source>
</reference>
<dbReference type="AlphaFoldDB" id="A0A100JJ20"/>
<dbReference type="GO" id="GO:0000160">
    <property type="term" value="P:phosphorelay signal transduction system"/>
    <property type="evidence" value="ECO:0007669"/>
    <property type="project" value="UniProtKB-KW"/>
</dbReference>
<dbReference type="PANTHER" id="PTHR24421:SF56">
    <property type="entry name" value="OXYGEN SENSOR HISTIDINE KINASE RESPONSE REGULATOR DOST"/>
    <property type="match status" value="1"/>
</dbReference>
<keyword evidence="3" id="KW-0902">Two-component regulatory system</keyword>
<dbReference type="Proteomes" id="UP000067448">
    <property type="component" value="Unassembled WGS sequence"/>
</dbReference>
<dbReference type="InterPro" id="IPR036890">
    <property type="entry name" value="HATPase_C_sf"/>
</dbReference>
<dbReference type="Pfam" id="PF02518">
    <property type="entry name" value="HATPase_c"/>
    <property type="match status" value="1"/>
</dbReference>
<dbReference type="Gene3D" id="3.30.565.10">
    <property type="entry name" value="Histidine kinase-like ATPase, C-terminal domain"/>
    <property type="match status" value="1"/>
</dbReference>
<dbReference type="PANTHER" id="PTHR24421">
    <property type="entry name" value="NITRATE/NITRITE SENSOR PROTEIN NARX-RELATED"/>
    <property type="match status" value="1"/>
</dbReference>
<evidence type="ECO:0000313" key="7">
    <source>
        <dbReference type="Proteomes" id="UP000067448"/>
    </source>
</evidence>